<evidence type="ECO:0000313" key="1">
    <source>
        <dbReference type="EMBL" id="EET02716.1"/>
    </source>
</evidence>
<dbReference type="EMBL" id="CM000833">
    <property type="protein sequence ID" value="EET02716.1"/>
    <property type="molecule type" value="Genomic_DNA"/>
</dbReference>
<dbReference type="Proteomes" id="UP000001812">
    <property type="component" value="Chromosome II"/>
</dbReference>
<dbReference type="HOGENOM" id="CLU_3286257_0_0_4"/>
<organism evidence="1">
    <name type="scientific">Burkholderia pseudomallei 1710a</name>
    <dbReference type="NCBI Taxonomy" id="320371"/>
    <lineage>
        <taxon>Bacteria</taxon>
        <taxon>Pseudomonadati</taxon>
        <taxon>Pseudomonadota</taxon>
        <taxon>Betaproteobacteria</taxon>
        <taxon>Burkholderiales</taxon>
        <taxon>Burkholderiaceae</taxon>
        <taxon>Burkholderia</taxon>
        <taxon>pseudomallei group</taxon>
    </lineage>
</organism>
<reference evidence="1" key="1">
    <citation type="submission" date="2009-05" db="EMBL/GenBank/DDBJ databases">
        <authorList>
            <person name="Harkins D.M."/>
            <person name="DeShazer D."/>
            <person name="Woods D.E."/>
            <person name="Brinkac L.M."/>
            <person name="Brown K.A."/>
            <person name="Hung G.C."/>
            <person name="Tuanyok A."/>
            <person name="Zhang B."/>
            <person name="Nierman W.C."/>
        </authorList>
    </citation>
    <scope>NUCLEOTIDE SEQUENCE [LARGE SCALE GENOMIC DNA]</scope>
    <source>
        <strain evidence="1">1710a</strain>
    </source>
</reference>
<gene>
    <name evidence="1" type="ORF">BURPS1710A_A0477</name>
</gene>
<accession>A0A0E1VRV3</accession>
<sequence length="40" mass="4562">MFRDRACLIIAGEPSPRLARCVRNRSHAFTDGRYPKAMTP</sequence>
<proteinExistence type="predicted"/>
<protein>
    <submittedName>
        <fullName evidence="1">Uncharacterized protein</fullName>
    </submittedName>
</protein>
<name>A0A0E1VRV3_BURPE</name>
<dbReference type="AlphaFoldDB" id="A0A0E1VRV3"/>